<keyword evidence="1 3" id="KW-0853">WD repeat</keyword>
<dbReference type="Gene3D" id="2.130.10.10">
    <property type="entry name" value="YVTN repeat-like/Quinoprotein amine dehydrogenase"/>
    <property type="match status" value="1"/>
</dbReference>
<reference evidence="4 5" key="1">
    <citation type="journal article" date="2019" name="Nat. Ecol. Evol.">
        <title>Megaphylogeny resolves global patterns of mushroom evolution.</title>
        <authorList>
            <person name="Varga T."/>
            <person name="Krizsan K."/>
            <person name="Foldi C."/>
            <person name="Dima B."/>
            <person name="Sanchez-Garcia M."/>
            <person name="Sanchez-Ramirez S."/>
            <person name="Szollosi G.J."/>
            <person name="Szarkandi J.G."/>
            <person name="Papp V."/>
            <person name="Albert L."/>
            <person name="Andreopoulos W."/>
            <person name="Angelini C."/>
            <person name="Antonin V."/>
            <person name="Barry K.W."/>
            <person name="Bougher N.L."/>
            <person name="Buchanan P."/>
            <person name="Buyck B."/>
            <person name="Bense V."/>
            <person name="Catcheside P."/>
            <person name="Chovatia M."/>
            <person name="Cooper J."/>
            <person name="Damon W."/>
            <person name="Desjardin D."/>
            <person name="Finy P."/>
            <person name="Geml J."/>
            <person name="Haridas S."/>
            <person name="Hughes K."/>
            <person name="Justo A."/>
            <person name="Karasinski D."/>
            <person name="Kautmanova I."/>
            <person name="Kiss B."/>
            <person name="Kocsube S."/>
            <person name="Kotiranta H."/>
            <person name="LaButti K.M."/>
            <person name="Lechner B.E."/>
            <person name="Liimatainen K."/>
            <person name="Lipzen A."/>
            <person name="Lukacs Z."/>
            <person name="Mihaltcheva S."/>
            <person name="Morgado L.N."/>
            <person name="Niskanen T."/>
            <person name="Noordeloos M.E."/>
            <person name="Ohm R.A."/>
            <person name="Ortiz-Santana B."/>
            <person name="Ovrebo C."/>
            <person name="Racz N."/>
            <person name="Riley R."/>
            <person name="Savchenko A."/>
            <person name="Shiryaev A."/>
            <person name="Soop K."/>
            <person name="Spirin V."/>
            <person name="Szebenyi C."/>
            <person name="Tomsovsky M."/>
            <person name="Tulloss R.E."/>
            <person name="Uehling J."/>
            <person name="Grigoriev I.V."/>
            <person name="Vagvolgyi C."/>
            <person name="Papp T."/>
            <person name="Martin F.M."/>
            <person name="Miettinen O."/>
            <person name="Hibbett D.S."/>
            <person name="Nagy L.G."/>
        </authorList>
    </citation>
    <scope>NUCLEOTIDE SEQUENCE [LARGE SCALE GENOMIC DNA]</scope>
    <source>
        <strain evidence="4 5">CBS 962.96</strain>
    </source>
</reference>
<proteinExistence type="predicted"/>
<dbReference type="GO" id="GO:1990234">
    <property type="term" value="C:transferase complex"/>
    <property type="evidence" value="ECO:0007669"/>
    <property type="project" value="UniProtKB-ARBA"/>
</dbReference>
<feature type="repeat" description="WD" evidence="3">
    <location>
        <begin position="8"/>
        <end position="49"/>
    </location>
</feature>
<evidence type="ECO:0000256" key="3">
    <source>
        <dbReference type="PROSITE-ProRule" id="PRU00221"/>
    </source>
</evidence>
<dbReference type="SMART" id="SM00320">
    <property type="entry name" value="WD40"/>
    <property type="match status" value="1"/>
</dbReference>
<evidence type="ECO:0000256" key="1">
    <source>
        <dbReference type="ARBA" id="ARBA00022574"/>
    </source>
</evidence>
<dbReference type="PROSITE" id="PS50082">
    <property type="entry name" value="WD_REPEATS_2"/>
    <property type="match status" value="1"/>
</dbReference>
<dbReference type="InterPro" id="IPR015943">
    <property type="entry name" value="WD40/YVTN_repeat-like_dom_sf"/>
</dbReference>
<dbReference type="Pfam" id="PF00400">
    <property type="entry name" value="WD40"/>
    <property type="match status" value="1"/>
</dbReference>
<dbReference type="InterPro" id="IPR036322">
    <property type="entry name" value="WD40_repeat_dom_sf"/>
</dbReference>
<keyword evidence="2" id="KW-0677">Repeat</keyword>
<keyword evidence="5" id="KW-1185">Reference proteome</keyword>
<organism evidence="4 5">
    <name type="scientific">Dendrothele bispora (strain CBS 962.96)</name>
    <dbReference type="NCBI Taxonomy" id="1314807"/>
    <lineage>
        <taxon>Eukaryota</taxon>
        <taxon>Fungi</taxon>
        <taxon>Dikarya</taxon>
        <taxon>Basidiomycota</taxon>
        <taxon>Agaricomycotina</taxon>
        <taxon>Agaricomycetes</taxon>
        <taxon>Agaricomycetidae</taxon>
        <taxon>Agaricales</taxon>
        <taxon>Agaricales incertae sedis</taxon>
        <taxon>Dendrothele</taxon>
    </lineage>
</organism>
<dbReference type="PROSITE" id="PS50294">
    <property type="entry name" value="WD_REPEATS_REGION"/>
    <property type="match status" value="1"/>
</dbReference>
<accession>A0A4S8KJB9</accession>
<dbReference type="AlphaFoldDB" id="A0A4S8KJB9"/>
<evidence type="ECO:0000313" key="4">
    <source>
        <dbReference type="EMBL" id="THU75574.1"/>
    </source>
</evidence>
<evidence type="ECO:0000313" key="5">
    <source>
        <dbReference type="Proteomes" id="UP000297245"/>
    </source>
</evidence>
<name>A0A4S8KJB9_DENBC</name>
<dbReference type="PANTHER" id="PTHR22847:SF637">
    <property type="entry name" value="WD REPEAT DOMAIN 5B"/>
    <property type="match status" value="1"/>
</dbReference>
<protein>
    <submittedName>
        <fullName evidence="4">Uncharacterized protein</fullName>
    </submittedName>
</protein>
<sequence>GAQIGDPLQGHDDDVNSVAFSEDGTRIVSGSSDNTMRLWHVATNVQTQQSLHDTFSHVHFPNTNCKLSEDGWIHFPDQFQGVFWIPQQYRVLLWRSQNTCLISKSRYNKISFSKCVYGENWTKCVAT</sequence>
<gene>
    <name evidence="4" type="ORF">K435DRAFT_706870</name>
</gene>
<dbReference type="OrthoDB" id="2615105at2759"/>
<dbReference type="Proteomes" id="UP000297245">
    <property type="component" value="Unassembled WGS sequence"/>
</dbReference>
<evidence type="ECO:0000256" key="2">
    <source>
        <dbReference type="ARBA" id="ARBA00022737"/>
    </source>
</evidence>
<dbReference type="EMBL" id="ML181865">
    <property type="protein sequence ID" value="THU75574.1"/>
    <property type="molecule type" value="Genomic_DNA"/>
</dbReference>
<dbReference type="SUPFAM" id="SSF50978">
    <property type="entry name" value="WD40 repeat-like"/>
    <property type="match status" value="1"/>
</dbReference>
<feature type="non-terminal residue" evidence="4">
    <location>
        <position position="1"/>
    </location>
</feature>
<dbReference type="PANTHER" id="PTHR22847">
    <property type="entry name" value="WD40 REPEAT PROTEIN"/>
    <property type="match status" value="1"/>
</dbReference>
<dbReference type="InterPro" id="IPR001680">
    <property type="entry name" value="WD40_rpt"/>
</dbReference>